<evidence type="ECO:0000313" key="2">
    <source>
        <dbReference type="EMBL" id="SVA54811.1"/>
    </source>
</evidence>
<dbReference type="SUPFAM" id="SSF53335">
    <property type="entry name" value="S-adenosyl-L-methionine-dependent methyltransferases"/>
    <property type="match status" value="1"/>
</dbReference>
<proteinExistence type="predicted"/>
<evidence type="ECO:0000259" key="1">
    <source>
        <dbReference type="Pfam" id="PF13649"/>
    </source>
</evidence>
<gene>
    <name evidence="2" type="ORF">METZ01_LOCUS107665</name>
</gene>
<dbReference type="InterPro" id="IPR041698">
    <property type="entry name" value="Methyltransf_25"/>
</dbReference>
<dbReference type="EMBL" id="UINC01012566">
    <property type="protein sequence ID" value="SVA54811.1"/>
    <property type="molecule type" value="Genomic_DNA"/>
</dbReference>
<dbReference type="AlphaFoldDB" id="A0A381WR94"/>
<dbReference type="Gene3D" id="3.40.50.150">
    <property type="entry name" value="Vaccinia Virus protein VP39"/>
    <property type="match status" value="1"/>
</dbReference>
<reference evidence="2" key="1">
    <citation type="submission" date="2018-05" db="EMBL/GenBank/DDBJ databases">
        <authorList>
            <person name="Lanie J.A."/>
            <person name="Ng W.-L."/>
            <person name="Kazmierczak K.M."/>
            <person name="Andrzejewski T.M."/>
            <person name="Davidsen T.M."/>
            <person name="Wayne K.J."/>
            <person name="Tettelin H."/>
            <person name="Glass J.I."/>
            <person name="Rusch D."/>
            <person name="Podicherti R."/>
            <person name="Tsui H.-C.T."/>
            <person name="Winkler M.E."/>
        </authorList>
    </citation>
    <scope>NUCLEOTIDE SEQUENCE</scope>
</reference>
<feature type="domain" description="Methyltransferase" evidence="1">
    <location>
        <begin position="53"/>
        <end position="143"/>
    </location>
</feature>
<dbReference type="Pfam" id="PF13649">
    <property type="entry name" value="Methyltransf_25"/>
    <property type="match status" value="1"/>
</dbReference>
<dbReference type="InterPro" id="IPR029063">
    <property type="entry name" value="SAM-dependent_MTases_sf"/>
</dbReference>
<protein>
    <recommendedName>
        <fullName evidence="1">Methyltransferase domain-containing protein</fullName>
    </recommendedName>
</protein>
<dbReference type="CDD" id="cd02440">
    <property type="entry name" value="AdoMet_MTases"/>
    <property type="match status" value="1"/>
</dbReference>
<organism evidence="2">
    <name type="scientific">marine metagenome</name>
    <dbReference type="NCBI Taxonomy" id="408172"/>
    <lineage>
        <taxon>unclassified sequences</taxon>
        <taxon>metagenomes</taxon>
        <taxon>ecological metagenomes</taxon>
    </lineage>
</organism>
<name>A0A381WR94_9ZZZZ</name>
<sequence>MNCCSRHIGAAQTCFGWMSKRYERRYRRKGLDDNQLQLVRELESMGLDGLTLLEVGCGVGALHQTLLEKGASTATGIDLAPRMLQLAESRAKEHELEQRTQYRLGDFVEMSESLDSVDVTVLDKVVCCYPTPKELIRATLDCTSRVIALTYPRKHLLGEIYNKIWNFGFWLFRSDFRSFMHEPRLVQESIEAGGFKRVFDRDSPMWHTQVYVAG</sequence>
<accession>A0A381WR94</accession>